<dbReference type="EMBL" id="UHID01000008">
    <property type="protein sequence ID" value="SUP61755.1"/>
    <property type="molecule type" value="Genomic_DNA"/>
</dbReference>
<name>A0A380P9H8_STRGR</name>
<sequence>MPTARIVLFSIDHALADRQTAFELWAGEFADKYADEVAANCPEIEPTWLRVADRACSNRLEYFTLLRGRYGLDRSVDELHADYRRRLAELVPHRPEVTAALTDMKDSGWALGAITSGEPATQIRKLHTAQLDHLVDTVITTGASDLCEPRGDLMRKAVEDLDAVPDTEVWMVSDRATDVVGAHTAGLGAIWISRGRTLAPDDPQPESVCETVVEAARWLAASRPM</sequence>
<dbReference type="RefSeq" id="WP_181844119.1">
    <property type="nucleotide sequence ID" value="NZ_UHID01000008.1"/>
</dbReference>
<dbReference type="Pfam" id="PF00702">
    <property type="entry name" value="Hydrolase"/>
    <property type="match status" value="1"/>
</dbReference>
<proteinExistence type="predicted"/>
<dbReference type="InterPro" id="IPR036412">
    <property type="entry name" value="HAD-like_sf"/>
</dbReference>
<keyword evidence="1 2" id="KW-0378">Hydrolase</keyword>
<gene>
    <name evidence="2" type="ORF">NCTC7807_04913</name>
</gene>
<dbReference type="Gene3D" id="3.40.50.1000">
    <property type="entry name" value="HAD superfamily/HAD-like"/>
    <property type="match status" value="1"/>
</dbReference>
<dbReference type="Proteomes" id="UP000254150">
    <property type="component" value="Unassembled WGS sequence"/>
</dbReference>
<accession>A0A380P9H8</accession>
<organism evidence="2 3">
    <name type="scientific">Streptomyces griseus</name>
    <dbReference type="NCBI Taxonomy" id="1911"/>
    <lineage>
        <taxon>Bacteria</taxon>
        <taxon>Bacillati</taxon>
        <taxon>Actinomycetota</taxon>
        <taxon>Actinomycetes</taxon>
        <taxon>Kitasatosporales</taxon>
        <taxon>Streptomycetaceae</taxon>
        <taxon>Streptomyces</taxon>
    </lineage>
</organism>
<reference evidence="2 3" key="1">
    <citation type="submission" date="2018-06" db="EMBL/GenBank/DDBJ databases">
        <authorList>
            <consortium name="Pathogen Informatics"/>
            <person name="Doyle S."/>
        </authorList>
    </citation>
    <scope>NUCLEOTIDE SEQUENCE [LARGE SCALE GENOMIC DNA]</scope>
    <source>
        <strain evidence="2 3">NCTC7807</strain>
    </source>
</reference>
<evidence type="ECO:0000313" key="3">
    <source>
        <dbReference type="Proteomes" id="UP000254150"/>
    </source>
</evidence>
<dbReference type="InterPro" id="IPR051540">
    <property type="entry name" value="S-2-haloacid_dehalogenase"/>
</dbReference>
<dbReference type="GO" id="GO:0016787">
    <property type="term" value="F:hydrolase activity"/>
    <property type="evidence" value="ECO:0007669"/>
    <property type="project" value="UniProtKB-KW"/>
</dbReference>
<evidence type="ECO:0000313" key="2">
    <source>
        <dbReference type="EMBL" id="SUP61755.1"/>
    </source>
</evidence>
<dbReference type="PANTHER" id="PTHR43316">
    <property type="entry name" value="HYDROLASE, HALOACID DELAHOGENASE-RELATED"/>
    <property type="match status" value="1"/>
</dbReference>
<dbReference type="SUPFAM" id="SSF56784">
    <property type="entry name" value="HAD-like"/>
    <property type="match status" value="1"/>
</dbReference>
<dbReference type="InterPro" id="IPR023214">
    <property type="entry name" value="HAD_sf"/>
</dbReference>
<evidence type="ECO:0000256" key="1">
    <source>
        <dbReference type="ARBA" id="ARBA00022801"/>
    </source>
</evidence>
<protein>
    <submittedName>
        <fullName evidence="2">Hydrolase</fullName>
    </submittedName>
</protein>
<dbReference type="AlphaFoldDB" id="A0A380P9H8"/>